<accession>A0A0T6LXE2</accession>
<gene>
    <name evidence="2" type="ORF">AQ490_15765</name>
</gene>
<protein>
    <recommendedName>
        <fullName evidence="1">STAS domain-containing protein</fullName>
    </recommendedName>
</protein>
<keyword evidence="3" id="KW-1185">Reference proteome</keyword>
<dbReference type="CDD" id="cd07043">
    <property type="entry name" value="STAS_anti-anti-sigma_factors"/>
    <property type="match status" value="1"/>
</dbReference>
<dbReference type="RefSeq" id="WP_018381587.1">
    <property type="nucleotide sequence ID" value="NZ_LLZU01000005.1"/>
</dbReference>
<dbReference type="STRING" id="76728.AQ490_15765"/>
<dbReference type="InterPro" id="IPR002645">
    <property type="entry name" value="STAS_dom"/>
</dbReference>
<dbReference type="Gene3D" id="3.30.750.24">
    <property type="entry name" value="STAS domain"/>
    <property type="match status" value="1"/>
</dbReference>
<dbReference type="InterPro" id="IPR058548">
    <property type="entry name" value="MlaB-like_STAS"/>
</dbReference>
<dbReference type="SUPFAM" id="SSF52091">
    <property type="entry name" value="SpoIIaa-like"/>
    <property type="match status" value="1"/>
</dbReference>
<comment type="caution">
    <text evidence="2">The sequence shown here is derived from an EMBL/GenBank/DDBJ whole genome shotgun (WGS) entry which is preliminary data.</text>
</comment>
<evidence type="ECO:0000259" key="1">
    <source>
        <dbReference type="PROSITE" id="PS50801"/>
    </source>
</evidence>
<evidence type="ECO:0000313" key="2">
    <source>
        <dbReference type="EMBL" id="KRV50530.1"/>
    </source>
</evidence>
<organism evidence="2 3">
    <name type="scientific">Wenjunlia vitaminophila</name>
    <name type="common">Streptomyces vitaminophilus</name>
    <dbReference type="NCBI Taxonomy" id="76728"/>
    <lineage>
        <taxon>Bacteria</taxon>
        <taxon>Bacillati</taxon>
        <taxon>Actinomycetota</taxon>
        <taxon>Actinomycetes</taxon>
        <taxon>Kitasatosporales</taxon>
        <taxon>Streptomycetaceae</taxon>
        <taxon>Wenjunlia</taxon>
    </lineage>
</organism>
<dbReference type="EMBL" id="LLZU01000005">
    <property type="protein sequence ID" value="KRV50530.1"/>
    <property type="molecule type" value="Genomic_DNA"/>
</dbReference>
<proteinExistence type="predicted"/>
<dbReference type="PANTHER" id="PTHR33495:SF2">
    <property type="entry name" value="ANTI-SIGMA FACTOR ANTAGONIST TM_1081-RELATED"/>
    <property type="match status" value="1"/>
</dbReference>
<dbReference type="PANTHER" id="PTHR33495">
    <property type="entry name" value="ANTI-SIGMA FACTOR ANTAGONIST TM_1081-RELATED-RELATED"/>
    <property type="match status" value="1"/>
</dbReference>
<sequence length="114" mass="12221">MTTTPLFGVRATHDDHTAHLALDGEMDMEAVAVFHSQVCLCLSSRPEALVLDLGRLSFCDCAGLNLLLWARERALESGASFTLRHVRTQPGRLFAVSGTAHLLGTGQSTVTLAS</sequence>
<dbReference type="Pfam" id="PF13466">
    <property type="entry name" value="STAS_2"/>
    <property type="match status" value="1"/>
</dbReference>
<dbReference type="GO" id="GO:0043856">
    <property type="term" value="F:anti-sigma factor antagonist activity"/>
    <property type="evidence" value="ECO:0007669"/>
    <property type="project" value="TreeGrafter"/>
</dbReference>
<dbReference type="AlphaFoldDB" id="A0A0T6LXE2"/>
<feature type="domain" description="STAS" evidence="1">
    <location>
        <begin position="20"/>
        <end position="114"/>
    </location>
</feature>
<reference evidence="2 3" key="1">
    <citation type="submission" date="2015-10" db="EMBL/GenBank/DDBJ databases">
        <title>Draft genome sequence of pyrrolomycin-producing Streptomyces vitaminophilus.</title>
        <authorList>
            <person name="Graham D.E."/>
            <person name="Mahan K.M."/>
            <person name="Klingeman D.M."/>
            <person name="Hettich R.L."/>
            <person name="Parry R.J."/>
        </authorList>
    </citation>
    <scope>NUCLEOTIDE SEQUENCE [LARGE SCALE GENOMIC DNA]</scope>
    <source>
        <strain evidence="2 3">ATCC 31673</strain>
    </source>
</reference>
<name>A0A0T6LXE2_WENVI</name>
<evidence type="ECO:0000313" key="3">
    <source>
        <dbReference type="Proteomes" id="UP000050867"/>
    </source>
</evidence>
<dbReference type="InterPro" id="IPR036513">
    <property type="entry name" value="STAS_dom_sf"/>
</dbReference>
<dbReference type="OrthoDB" id="3296948at2"/>
<dbReference type="Proteomes" id="UP000050867">
    <property type="component" value="Unassembled WGS sequence"/>
</dbReference>
<dbReference type="PROSITE" id="PS50801">
    <property type="entry name" value="STAS"/>
    <property type="match status" value="1"/>
</dbReference>